<feature type="compositionally biased region" description="Basic residues" evidence="1">
    <location>
        <begin position="424"/>
        <end position="434"/>
    </location>
</feature>
<dbReference type="CDD" id="cd07589">
    <property type="entry name" value="BAR_DNMBP"/>
    <property type="match status" value="1"/>
</dbReference>
<dbReference type="InterPro" id="IPR051492">
    <property type="entry name" value="Dynamin-Rho_GEF"/>
</dbReference>
<keyword evidence="4" id="KW-1185">Reference proteome</keyword>
<feature type="region of interest" description="Disordered" evidence="1">
    <location>
        <begin position="1170"/>
        <end position="1197"/>
    </location>
</feature>
<feature type="compositionally biased region" description="Low complexity" evidence="1">
    <location>
        <begin position="183"/>
        <end position="193"/>
    </location>
</feature>
<evidence type="ECO:0000259" key="2">
    <source>
        <dbReference type="PROSITE" id="PS50010"/>
    </source>
</evidence>
<dbReference type="GO" id="GO:0005085">
    <property type="term" value="F:guanyl-nucleotide exchange factor activity"/>
    <property type="evidence" value="ECO:0007669"/>
    <property type="project" value="InterPro"/>
</dbReference>
<evidence type="ECO:0000256" key="1">
    <source>
        <dbReference type="SAM" id="MobiDB-lite"/>
    </source>
</evidence>
<dbReference type="SMART" id="SM00325">
    <property type="entry name" value="RhoGEF"/>
    <property type="match status" value="1"/>
</dbReference>
<dbReference type="InterPro" id="IPR027267">
    <property type="entry name" value="AH/BAR_dom_sf"/>
</dbReference>
<feature type="region of interest" description="Disordered" evidence="1">
    <location>
        <begin position="675"/>
        <end position="695"/>
    </location>
</feature>
<feature type="compositionally biased region" description="Polar residues" evidence="1">
    <location>
        <begin position="1755"/>
        <end position="1768"/>
    </location>
</feature>
<feature type="compositionally biased region" description="Polar residues" evidence="1">
    <location>
        <begin position="298"/>
        <end position="311"/>
    </location>
</feature>
<feature type="compositionally biased region" description="Polar residues" evidence="1">
    <location>
        <begin position="244"/>
        <end position="255"/>
    </location>
</feature>
<evidence type="ECO:0000313" key="3">
    <source>
        <dbReference type="EMBL" id="KAK3943606.1"/>
    </source>
</evidence>
<reference evidence="4" key="1">
    <citation type="journal article" date="2023" name="Mol. Phylogenet. Evol.">
        <title>Genome-scale phylogeny and comparative genomics of the fungal order Sordariales.</title>
        <authorList>
            <person name="Hensen N."/>
            <person name="Bonometti L."/>
            <person name="Westerberg I."/>
            <person name="Brannstrom I.O."/>
            <person name="Guillou S."/>
            <person name="Cros-Aarteil S."/>
            <person name="Calhoun S."/>
            <person name="Haridas S."/>
            <person name="Kuo A."/>
            <person name="Mondo S."/>
            <person name="Pangilinan J."/>
            <person name="Riley R."/>
            <person name="LaButti K."/>
            <person name="Andreopoulos B."/>
            <person name="Lipzen A."/>
            <person name="Chen C."/>
            <person name="Yan M."/>
            <person name="Daum C."/>
            <person name="Ng V."/>
            <person name="Clum A."/>
            <person name="Steindorff A."/>
            <person name="Ohm R.A."/>
            <person name="Martin F."/>
            <person name="Silar P."/>
            <person name="Natvig D.O."/>
            <person name="Lalanne C."/>
            <person name="Gautier V."/>
            <person name="Ament-Velasquez S.L."/>
            <person name="Kruys A."/>
            <person name="Hutchinson M.I."/>
            <person name="Powell A.J."/>
            <person name="Barry K."/>
            <person name="Miller A.N."/>
            <person name="Grigoriev I.V."/>
            <person name="Debuchy R."/>
            <person name="Gladieux P."/>
            <person name="Hiltunen Thoren M."/>
            <person name="Johannesson H."/>
        </authorList>
    </citation>
    <scope>NUCLEOTIDE SEQUENCE [LARGE SCALE GENOMIC DNA]</scope>
    <source>
        <strain evidence="4">CBS 340.73</strain>
    </source>
</reference>
<feature type="region of interest" description="Disordered" evidence="1">
    <location>
        <begin position="814"/>
        <end position="868"/>
    </location>
</feature>
<dbReference type="InterPro" id="IPR000219">
    <property type="entry name" value="DH_dom"/>
</dbReference>
<dbReference type="CDD" id="cd00160">
    <property type="entry name" value="RhoGEF"/>
    <property type="match status" value="1"/>
</dbReference>
<name>A0AAN6ND55_9PEZI</name>
<accession>A0AAN6ND55</accession>
<feature type="compositionally biased region" description="Polar residues" evidence="1">
    <location>
        <begin position="133"/>
        <end position="144"/>
    </location>
</feature>
<sequence>MDEGNHEEEASSSRFHPRSPPLAPGPYYDHHDQNRHYQHQQQHQYGYLDESISPTTTQASFEARPSQIPIATYAAANLQAYAANGRSDDVPASPVDPDDFYRNYRGVQTGNVAGLVHSPTTSTEAMAPANPGIRQTTSVRSNGNGAAPKPSAVPAAGRSALRAGLRSTSNPVDDRSAASGAKPSSSTSTYPPSVKDLKKKFDQTSTSQSGSTTRKAVASRSMSTRDTGSSGAGGRPPGVGGGVTSYSSLRLTATRDTGHETSRGAGTRGTQRPKYVAEDQLSTNTQSFASRISKPRNAISTNPQASKSMTHLSPSTSPRLPTSPPPLPSVSNSLLFGEILPEDNDSATAGFGIEPVRPRRTSESSVQKPHPRSFSDPDIEPSSPTDWYRGATGSGQQETHHDAPRATKNHSRAQSDLAGSKQSTTHHRHGHGVRKQSSDIPPISPTSRLPILMKKTNTPSNHGSPISTRSNSPTAMRYATAGGRSSRQHISSASRAKTPTSRAKTPTHTHTHTASSTSSRKPPPSNIATTSNGRLNAYVSAPTPKLSPTLRSSRPRQSVATATTAASRMKAVDTPSPHRVSQRSVSKPEDSATRRRKISVGPIDFAQRRETIKLAYSKSIRETQATEARQAAADKRKKELEAVARAKAEAEAAAAASAAVAAAAAAAAATTAVPTAVASPVPAPTPMPTQRERTKPDEPLKITTDLSLLKPSIKEAISHLDSPTLGIPGSFPRLASPALEQEEIPQSAISTTTAITEFDPDEQTEPPKPENTAAIDHDLGITVPVHAQLPNQAEATEHVAPTLYKRASYHYPFDDDDDGMDGENVSIKISLDPSAQPSPQPTPTRTDFNREQSIPGSFEDEYEPQPYTYPSPAYGTTVTILGSEPDFRPPAVERDQPPEEPTRAPDPVPIVEPLPAETSTRHASVDSQSSDAAFHEPRLELESLDCLEDFYVGPHLHDNIASLRDSRFTSSDVDIAYDGQPSSGEYQKTPDTSHNLLIPGLFAPANRMSQHSAWTDFSFGSVEDREPGTRSSILSHTKESEMGDETAAAKLKPKSSVGNLSVQGSGYGDTRQRPDISPLDTSRPMSPSLLADSLLSPQLPEIDTGEGFAVPYLPQAVGVPMLPDHAPPPPPMGDYDLDDSAYLAGTRPSSYLHQEDECDDLTLHSVEHLSLDTPEPPSATQAEHKPPSPEAQGSIEKEQKRLRQRLMVIRELIDTEDTFVRDMNVVEEIYKGTAEACPNLDSKTVKLIFRNTDEIIAFHTAFLAQLKAGVSSIYTPRGRRSPLFAQDSNKDSDSATLNSMQSGNTSSRSELDDEKDRQTSVGPLFTKNIEQLKAAHEIYLRSSDQSSKRLLQIQEEKAVKMWLAECNEEAKDLTSAWNLDSLLIKPMQRITKYPDIITHLLKYTPDDHPDREALISARSSVISTIDDINKAKKNFELVGQIVSNRKRKDSDVRAGLARAFGKRVDKLQTGNGKTAEDEEFLKLHEKFGDDYLRLQVVLRDVEYYTRTVTNYVHEFLQYLSSMELVMRLQPSRDYAHIESKWVQFNVSMRDIEKVALEKHLSDVRKHVIEPFEQVIRCYGNPALAMKKRAKRRLDYEKYLQLKANGKKIDKQLSDLVEQYEALNDTLRVELPKLSDLTAKVGNICLGKFVSIQASWYGIWKEKVKSPLQDIPHVPEVAEIVSAFEREFNLQEERAMAIGILNPAMKGRTSQSTTDDASSILSRTRSRPGDLLTPRGRGLSVNSDYVPSLPTPEFATRNSGQFSLSPTANLPSPGHYYRDYYSGITNGHARGGSNSPNAPDPSSSSVTGSRSAAVAMAARPNTGRSYDSSVFPPRQSSDIPSAQVYGQYEWRDSHSTYNSNHQATETRRLSGLFHSALPLPDGPEEGQRSSRTSSRERPANSGYTILWLAASLFEFNIETVKHEAGYPYLTYQAGEIFDVIGEKGELWLAKNQDDPRDQVGWIWSKHFAKLADS</sequence>
<feature type="region of interest" description="Disordered" evidence="1">
    <location>
        <begin position="1121"/>
        <end position="1143"/>
    </location>
</feature>
<feature type="region of interest" description="Disordered" evidence="1">
    <location>
        <begin position="1"/>
        <end position="60"/>
    </location>
</feature>
<dbReference type="Pfam" id="PF00621">
    <property type="entry name" value="RhoGEF"/>
    <property type="match status" value="1"/>
</dbReference>
<gene>
    <name evidence="3" type="ORF">QBC46DRAFT_253697</name>
</gene>
<dbReference type="GO" id="GO:0005737">
    <property type="term" value="C:cytoplasm"/>
    <property type="evidence" value="ECO:0007669"/>
    <property type="project" value="TreeGrafter"/>
</dbReference>
<dbReference type="PROSITE" id="PS50010">
    <property type="entry name" value="DH_2"/>
    <property type="match status" value="1"/>
</dbReference>
<dbReference type="EMBL" id="MU853764">
    <property type="protein sequence ID" value="KAK3943606.1"/>
    <property type="molecule type" value="Genomic_DNA"/>
</dbReference>
<feature type="region of interest" description="Disordered" evidence="1">
    <location>
        <begin position="1786"/>
        <end position="1839"/>
    </location>
</feature>
<feature type="compositionally biased region" description="Basic and acidic residues" evidence="1">
    <location>
        <begin position="1884"/>
        <end position="1896"/>
    </location>
</feature>
<feature type="region of interest" description="Disordered" evidence="1">
    <location>
        <begin position="1705"/>
        <end position="1743"/>
    </location>
</feature>
<dbReference type="SUPFAM" id="SSF48065">
    <property type="entry name" value="DBL homology domain (DH-domain)"/>
    <property type="match status" value="1"/>
</dbReference>
<dbReference type="Proteomes" id="UP001303473">
    <property type="component" value="Unassembled WGS sequence"/>
</dbReference>
<feature type="compositionally biased region" description="Polar residues" evidence="1">
    <location>
        <begin position="1294"/>
        <end position="1308"/>
    </location>
</feature>
<dbReference type="InterPro" id="IPR035899">
    <property type="entry name" value="DBL_dom_sf"/>
</dbReference>
<dbReference type="GO" id="GO:0032955">
    <property type="term" value="P:regulation of division septum assembly"/>
    <property type="evidence" value="ECO:0007669"/>
    <property type="project" value="TreeGrafter"/>
</dbReference>
<dbReference type="Gene3D" id="1.20.1270.60">
    <property type="entry name" value="Arfaptin homology (AH) domain/BAR domain"/>
    <property type="match status" value="1"/>
</dbReference>
<feature type="region of interest" description="Disordered" evidence="1">
    <location>
        <begin position="1020"/>
        <end position="1087"/>
    </location>
</feature>
<feature type="region of interest" description="Disordered" evidence="1">
    <location>
        <begin position="1749"/>
        <end position="1768"/>
    </location>
</feature>
<dbReference type="SUPFAM" id="SSF103657">
    <property type="entry name" value="BAR/IMD domain-like"/>
    <property type="match status" value="1"/>
</dbReference>
<feature type="compositionally biased region" description="Polar residues" evidence="1">
    <location>
        <begin position="455"/>
        <end position="474"/>
    </location>
</feature>
<dbReference type="GO" id="GO:0031991">
    <property type="term" value="P:regulation of actomyosin contractile ring contraction"/>
    <property type="evidence" value="ECO:0007669"/>
    <property type="project" value="TreeGrafter"/>
</dbReference>
<feature type="compositionally biased region" description="Low complexity" evidence="1">
    <location>
        <begin position="203"/>
        <end position="213"/>
    </location>
</feature>
<dbReference type="PANTHER" id="PTHR22834:SF20">
    <property type="entry name" value="SH3 DOMAIN-CONTAINING PROTEIN"/>
    <property type="match status" value="1"/>
</dbReference>
<organism evidence="3 4">
    <name type="scientific">Diplogelasinospora grovesii</name>
    <dbReference type="NCBI Taxonomy" id="303347"/>
    <lineage>
        <taxon>Eukaryota</taxon>
        <taxon>Fungi</taxon>
        <taxon>Dikarya</taxon>
        <taxon>Ascomycota</taxon>
        <taxon>Pezizomycotina</taxon>
        <taxon>Sordariomycetes</taxon>
        <taxon>Sordariomycetidae</taxon>
        <taxon>Sordariales</taxon>
        <taxon>Diplogelasinosporaceae</taxon>
        <taxon>Diplogelasinospora</taxon>
    </lineage>
</organism>
<feature type="compositionally biased region" description="Low complexity" evidence="1">
    <location>
        <begin position="155"/>
        <end position="167"/>
    </location>
</feature>
<feature type="region of interest" description="Disordered" evidence="1">
    <location>
        <begin position="1279"/>
        <end position="1322"/>
    </location>
</feature>
<comment type="caution">
    <text evidence="3">The sequence shown here is derived from an EMBL/GenBank/DDBJ whole genome shotgun (WGS) entry which is preliminary data.</text>
</comment>
<proteinExistence type="predicted"/>
<feature type="domain" description="DH" evidence="2">
    <location>
        <begin position="1204"/>
        <end position="1431"/>
    </location>
</feature>
<feature type="compositionally biased region" description="Polar residues" evidence="1">
    <location>
        <begin position="1707"/>
        <end position="1722"/>
    </location>
</feature>
<feature type="compositionally biased region" description="Basic and acidic residues" evidence="1">
    <location>
        <begin position="885"/>
        <end position="903"/>
    </location>
</feature>
<protein>
    <recommendedName>
        <fullName evidence="2">DH domain-containing protein</fullName>
    </recommendedName>
</protein>
<feature type="compositionally biased region" description="Low complexity" evidence="1">
    <location>
        <begin position="1792"/>
        <end position="1814"/>
    </location>
</feature>
<feature type="compositionally biased region" description="Gly residues" evidence="1">
    <location>
        <begin position="230"/>
        <end position="243"/>
    </location>
</feature>
<dbReference type="PANTHER" id="PTHR22834">
    <property type="entry name" value="NUCLEAR FUSION PROTEIN FUS2"/>
    <property type="match status" value="1"/>
</dbReference>
<feature type="compositionally biased region" description="Polar residues" evidence="1">
    <location>
        <begin position="483"/>
        <end position="504"/>
    </location>
</feature>
<feature type="region of interest" description="Disordered" evidence="1">
    <location>
        <begin position="883"/>
        <end position="910"/>
    </location>
</feature>
<dbReference type="Gene3D" id="1.20.900.10">
    <property type="entry name" value="Dbl homology (DH) domain"/>
    <property type="match status" value="1"/>
</dbReference>
<feature type="region of interest" description="Disordered" evidence="1">
    <location>
        <begin position="121"/>
        <end position="597"/>
    </location>
</feature>
<feature type="compositionally biased region" description="Polar residues" evidence="1">
    <location>
        <begin position="549"/>
        <end position="566"/>
    </location>
</feature>
<feature type="compositionally biased region" description="Polar residues" evidence="1">
    <location>
        <begin position="1821"/>
        <end position="1839"/>
    </location>
</feature>
<feature type="compositionally biased region" description="Polar residues" evidence="1">
    <location>
        <begin position="280"/>
        <end position="290"/>
    </location>
</feature>
<evidence type="ECO:0000313" key="4">
    <source>
        <dbReference type="Proteomes" id="UP001303473"/>
    </source>
</evidence>
<feature type="region of interest" description="Disordered" evidence="1">
    <location>
        <begin position="1873"/>
        <end position="1896"/>
    </location>
</feature>